<comment type="subcellular location">
    <subcellularLocation>
        <location evidence="1">Cell membrane</location>
        <topology evidence="1">Multi-pass membrane protein</topology>
    </subcellularLocation>
</comment>
<feature type="transmembrane region" description="Helical" evidence="6">
    <location>
        <begin position="861"/>
        <end position="886"/>
    </location>
</feature>
<sequence>MNKNITNFFLLLKQGVKGVFKFRIQFTIILLLSFLASFILSTSITLSSRIDNTYNNIVNNVKKFDHISSNQISINSQDATDTTDRSVFPLLDLVSDNSYYNKKTNDKNTSFLNFVLNEKALQNTENNKTLITEMFADKVFGSFFQDITTFDESNKTNASVWSWQLTFYATQFAFNKYNELINNNQNVNYLKDTVIGRYILNAVDKNKFIETVEKINQIKIKRFDKDWSTSKEGQKKVIELFNTFSNEEKEFFSYIYASIHTLIEYISKKIYLEIFNPIVDNFEKSNKKLEHKGNDFYNFLVGRDIKDIDNTLKTDDNFNGRSTSEGLDWIIDDKNKDKNKDYYLNNFEIDKTVVNQDQYKIITKDSNVDDQIKKLGMRGMTDIVIADTLKDQSNNKTVVTNIEPKVNDFSLFKLITNNGQSKSLTKKVNIHHQTRPIFSGALLDSIDNHVSKPNGIIHDNVDFIHDCWLAHLRYTALASGYDISFRREIFTYDYISNTRFRMVFLDDNRTESNTTNLTILNKNAGARMPRYGEVLISEQYALEHNYKIGDQIKVESANLTITGYATDTYSFFPSTDPDFPIPQSKLGAVIYAGSQTIKNILSGTSTTKSNETSKGYEMSFLRRNKDFNIETSKNLFNAFQMNDVARIYDSVVSQKNNGQTQFNTWLSLTDFNSSNLRFNWTIEPKVIRTYQIITLVSAIVVSVIAVVALIICIRKTIHFNAKQIGILKALGTEPLMISVTYLSYSLIIISTVVPLGWVLGLVTQSGFIHLFINYFSLPLYQFTIEPISLVVSLIIFGLIGGAVSLLTSYLITKQSVIDILKVTQKWSSSKLINRLKNSWFKKAKFPTKFSLTLASSGKKNIILLSTVVGVSTFVISTGLAIPSIAFTTKKAYYNSIKYANEYKFLDDVTNSPLTKKSITYWHGQDHLDKDIKSIKIGPDVLDYYSDPSFYASSSYDVTPFSKYVYSGDNKINWTLLRLIRTDIEKFKDNKPTITTNNLTTNNEIKLNEAKPATDSTGLDLIFTEFFGNNLYNVVGSQFSVGVIDQILGIILNSKYNLFANQKTSKNWDDLNKSLTFKNTTNNITIMASQVITSLLGRQGGSSNGDWKDRLLDAIKLGLPPYVNSFLQKSLSRKEQFAIGYNIDKIIPKKETPSTVVDANATFNNKNIDISFTGIADNQTAFEFKNEANKKLFVDYKTLLEIQKAFLGTQDKDVFDKDAKFKYYDKQTNTLNIPIIPNKQAAAFYGLSKRKSVENISTSNQHFFIKTNKEQGYIPIPKYAWVYDDSNFINSDYYKNNFKNEHESKIKNRRIGREGVTSDDDDARWLDPYNLDNNKITFKIQYDKDLKDNTSEVIKDQKLKKDSYMFDDFIYNKDFNGIDSSYIRPYYEYKNIQLYIPQSLINVDDIINANNSSKKDPNISDEEKWYRKDVPATEVAKSVKNAWSIKNDNEKFLMIRPYDLRYTFTSDKVAKTGADNFLSKPLNWITKSTSSANRSGIDVAIMQKNTKVNYQNSDLKIKATPVDVLDSYNGKLTLVDQGLANLVMNYSLGKKIGIKDNLFNKTEGVVKAGKKDENDIISAFDRYEFNQISKYSNYNDNFFETMKFVDGDIFKESQMMWHNSKYSNVASEPLELTSGISFVPPIWYNGSYLIGTGSAGPSQSFDIGSMVKNQTLLETSKQLIDQVTFIAISIGMLLIITVIVTSALLVMLIGDIYVSQYQQFMTLMKALGYSTFSINKYAFGTVSILSLLVWVGSTILTWSIISIVITIITRLGFPIPYGFALWTLFTSIAIVGISFVGSLLVSSNKIRKKKPASLLKETTD</sequence>
<evidence type="ECO:0000256" key="1">
    <source>
        <dbReference type="ARBA" id="ARBA00004651"/>
    </source>
</evidence>
<keyword evidence="4 6" id="KW-1133">Transmembrane helix</keyword>
<accession>S6G8I6</accession>
<dbReference type="PANTHER" id="PTHR30287">
    <property type="entry name" value="MEMBRANE COMPONENT OF PREDICTED ABC SUPERFAMILY METABOLITE UPTAKE TRANSPORTER"/>
    <property type="match status" value="1"/>
</dbReference>
<dbReference type="EMBL" id="AORK01000007">
    <property type="protein sequence ID" value="EOA07479.1"/>
    <property type="molecule type" value="Genomic_DNA"/>
</dbReference>
<dbReference type="GO" id="GO:0005886">
    <property type="term" value="C:plasma membrane"/>
    <property type="evidence" value="ECO:0007669"/>
    <property type="project" value="UniProtKB-SubCell"/>
</dbReference>
<evidence type="ECO:0000256" key="2">
    <source>
        <dbReference type="ARBA" id="ARBA00022475"/>
    </source>
</evidence>
<dbReference type="RefSeq" id="WP_004427048.1">
    <property type="nucleotide sequence ID" value="NZ_AORK01000007.1"/>
</dbReference>
<keyword evidence="5 6" id="KW-0472">Membrane</keyword>
<feature type="transmembrane region" description="Helical" evidence="6">
    <location>
        <begin position="692"/>
        <end position="713"/>
    </location>
</feature>
<evidence type="ECO:0000256" key="6">
    <source>
        <dbReference type="SAM" id="Phobius"/>
    </source>
</evidence>
<dbReference type="OrthoDB" id="393121at2"/>
<dbReference type="eggNOG" id="COG0577">
    <property type="taxonomic scope" value="Bacteria"/>
</dbReference>
<feature type="domain" description="ABC3 transporter permease C-terminal" evidence="7">
    <location>
        <begin position="1692"/>
        <end position="1810"/>
    </location>
</feature>
<feature type="transmembrane region" description="Helical" evidence="6">
    <location>
        <begin position="1778"/>
        <end position="1800"/>
    </location>
</feature>
<gene>
    <name evidence="8" type="ORF">MYEA_1290</name>
</gene>
<dbReference type="Pfam" id="PF02687">
    <property type="entry name" value="FtsX"/>
    <property type="match status" value="2"/>
</dbReference>
<protein>
    <recommendedName>
        <fullName evidence="7">ABC3 transporter permease C-terminal domain-containing protein</fullName>
    </recommendedName>
</protein>
<dbReference type="Proteomes" id="UP000015348">
    <property type="component" value="Unassembled WGS sequence"/>
</dbReference>
<keyword evidence="3 6" id="KW-0812">Transmembrane</keyword>
<evidence type="ECO:0000313" key="9">
    <source>
        <dbReference type="Proteomes" id="UP000015348"/>
    </source>
</evidence>
<evidence type="ECO:0000313" key="8">
    <source>
        <dbReference type="EMBL" id="EOA07479.1"/>
    </source>
</evidence>
<keyword evidence="2" id="KW-1003">Cell membrane</keyword>
<feature type="transmembrane region" description="Helical" evidence="6">
    <location>
        <begin position="734"/>
        <end position="767"/>
    </location>
</feature>
<comment type="caution">
    <text evidence="8">The sequence shown here is derived from an EMBL/GenBank/DDBJ whole genome shotgun (WGS) entry which is preliminary data.</text>
</comment>
<organism evidence="8 9">
    <name type="scientific">Mycoplasma yeatsii 13926</name>
    <dbReference type="NCBI Taxonomy" id="1188240"/>
    <lineage>
        <taxon>Bacteria</taxon>
        <taxon>Bacillati</taxon>
        <taxon>Mycoplasmatota</taxon>
        <taxon>Mollicutes</taxon>
        <taxon>Mycoplasmataceae</taxon>
        <taxon>Mycoplasma</taxon>
    </lineage>
</organism>
<feature type="transmembrane region" description="Helical" evidence="6">
    <location>
        <begin position="20"/>
        <end position="40"/>
    </location>
</feature>
<dbReference type="InterPro" id="IPR003838">
    <property type="entry name" value="ABC3_permease_C"/>
</dbReference>
<feature type="transmembrane region" description="Helical" evidence="6">
    <location>
        <begin position="1733"/>
        <end position="1766"/>
    </location>
</feature>
<dbReference type="PANTHER" id="PTHR30287:SF1">
    <property type="entry name" value="INNER MEMBRANE PROTEIN"/>
    <property type="match status" value="1"/>
</dbReference>
<feature type="transmembrane region" description="Helical" evidence="6">
    <location>
        <begin position="787"/>
        <end position="811"/>
    </location>
</feature>
<dbReference type="PATRIC" id="fig|1188240.3.peg.130"/>
<evidence type="ECO:0000259" key="7">
    <source>
        <dbReference type="Pfam" id="PF02687"/>
    </source>
</evidence>
<reference evidence="8 9" key="1">
    <citation type="journal article" date="2013" name="Genome Announc.">
        <title>Draft Genome Sequences of Mycoplasma auris and Mycoplasma yeatsii, Two Species of the Ear Canal of Caprinae.</title>
        <authorList>
            <person name="Dordet-Frisoni E."/>
            <person name="Baranowski E."/>
            <person name="Barre A."/>
            <person name="Blanchard A."/>
            <person name="Breton M."/>
            <person name="Couture C."/>
            <person name="Dupuy V."/>
            <person name="Gaurivaud P."/>
            <person name="Jacob D."/>
            <person name="Lemaitre C."/>
            <person name="Manso-Silvan L."/>
            <person name="Nikolski M."/>
            <person name="Nouvel L.X."/>
            <person name="Poumarat F."/>
            <person name="Sirand-Pugnet P."/>
            <person name="Thebault P."/>
            <person name="Theil S."/>
            <person name="Thiaucourt F."/>
            <person name="Citti C."/>
            <person name="Tardy F."/>
        </authorList>
    </citation>
    <scope>NUCLEOTIDE SEQUENCE [LARGE SCALE GENOMIC DNA]</scope>
    <source>
        <strain evidence="8 9">13926</strain>
    </source>
</reference>
<feature type="transmembrane region" description="Helical" evidence="6">
    <location>
        <begin position="1684"/>
        <end position="1713"/>
    </location>
</feature>
<evidence type="ECO:0000256" key="4">
    <source>
        <dbReference type="ARBA" id="ARBA00022989"/>
    </source>
</evidence>
<feature type="domain" description="ABC3 transporter permease C-terminal" evidence="7">
    <location>
        <begin position="697"/>
        <end position="815"/>
    </location>
</feature>
<proteinExistence type="predicted"/>
<dbReference type="InterPro" id="IPR038766">
    <property type="entry name" value="Membrane_comp_ABC_pdt"/>
</dbReference>
<evidence type="ECO:0000256" key="3">
    <source>
        <dbReference type="ARBA" id="ARBA00022692"/>
    </source>
</evidence>
<name>S6G8I6_9MOLU</name>
<evidence type="ECO:0000256" key="5">
    <source>
        <dbReference type="ARBA" id="ARBA00023136"/>
    </source>
</evidence>